<reference evidence="1" key="1">
    <citation type="submission" date="2022-06" db="EMBL/GenBank/DDBJ databases">
        <title>Complete genome sequence of soil microorganisms Streptomyces sp. Qhu-M197 isolated from Alpine meadows habitats on the Tibetan Plateau.</title>
        <authorList>
            <person name="Zhang B."/>
            <person name="Xiang X."/>
            <person name="Fan J."/>
        </authorList>
    </citation>
    <scope>NUCLEOTIDE SEQUENCE</scope>
    <source>
        <strain evidence="1">Qhu-M197</strain>
    </source>
</reference>
<organism evidence="1 2">
    <name type="scientific">Streptomyces phaeoluteigriseus</name>
    <dbReference type="NCBI Taxonomy" id="114686"/>
    <lineage>
        <taxon>Bacteria</taxon>
        <taxon>Bacillati</taxon>
        <taxon>Actinomycetota</taxon>
        <taxon>Actinomycetes</taxon>
        <taxon>Kitasatosporales</taxon>
        <taxon>Streptomycetaceae</taxon>
        <taxon>Streptomyces</taxon>
        <taxon>Streptomyces aurantiacus group</taxon>
    </lineage>
</organism>
<evidence type="ECO:0000313" key="2">
    <source>
        <dbReference type="Proteomes" id="UP001056374"/>
    </source>
</evidence>
<dbReference type="RefSeq" id="WP_252545285.1">
    <property type="nucleotide sequence ID" value="NZ_CP099468.1"/>
</dbReference>
<dbReference type="EMBL" id="CP099468">
    <property type="protein sequence ID" value="USQ82626.1"/>
    <property type="molecule type" value="Genomic_DNA"/>
</dbReference>
<proteinExistence type="predicted"/>
<gene>
    <name evidence="1" type="ORF">NFX46_01890</name>
</gene>
<protein>
    <submittedName>
        <fullName evidence="1">Uncharacterized protein</fullName>
    </submittedName>
</protein>
<dbReference type="Proteomes" id="UP001056374">
    <property type="component" value="Chromosome"/>
</dbReference>
<keyword evidence="2" id="KW-1185">Reference proteome</keyword>
<sequence length="1260" mass="133596">MAFPQTPLDVQADLKIDGVWQPVTADVYTRDLMTIVRGRPDEGARTDPGKCKLTFNNGASKAAPGVLGRYSQGNPLSDLYGKIGRNTAVRVHLPAAESHLELDGTLTGHVSTPHVAALNITGDLDVRVEFDADTTDEGLNQTFIGKWGPTVPERAWMVRAFAGNINLIWIDSGGATQAVFVGAELYGGGALRATLDVDNGAGAFVARFYQADSIDGPWTEISASGGIIGPATTSIQSTTSPLYIGPPDATFTPDRQPFIGTGTRFQVRSGIDGTVVAAADFRPLADGATGFTDSAGRVWTVNGSAKVRKREDRFVGEISAWPPRWDVSGLDRWVPVEAAGILRRLGQGAAALQSPLRRRIPAYSPLAYWPLEEGAQATQASSPIAGVAPLSLTRVNWAANDTLISSDSLPVWAAGSGGNVTMQGVVPPPPAGATGWQVAWVYRLDTVPTTLRTFMRINATGGTVREWRVQARDTQSRVWGLDIDGATVFDQTIATGSDLFNAWVACNLRTSVSGGTVTWTITWSDINGDAGEFSDSFAGTLGRVSSLGSPTGGYSTDLDGLAMGHIAVFGTTTTLAYTQAIGAWTPEAAGRRMLRLAQEENLPLSVRGIVEEQQDMGAQGLTSLLGLLAECADSDGGVLMEHRARPALRYRGRATLYNQAPALVLNYAADGEVAPPLEPLDDDAEVVNDVTVQRVDGSSGRVVLETGALSVQAPPNGVGRYDTSVQRSLARDDQTEPIAAWMLHLGTWDAPRYPVVHVNLAAAPHLIDEVLKVDQGDLIRITNPPPWLPPGDINLIVQGYTESFDQYAWDVFFTCTPADPWTVAGLAYYEDFQDTTYSIPFTSGGTLPWTRSQVHFNSGTWSLRSGAIANNQTSDAIVAVPAGMTELRFWYWTSSEAAGPGFEGDRLLVLVDGVQVLRAQGITPWTQAIVDVTGKSQVIFRYIKDNSSAGGEDAVYIDDLSFTGRAPARVDTDGSVLVNGVTAGATQLLVATPGAQPWVTDPVHLPLDLTLGGETVRATAIASSALDTFGRTLSGSWGTADTGQAWSVVGGTVSTDFAVGSGYGSHTLTTVNASRRCGIGHTLPDVDVAVNVTTSAAATGASLHGGPLVRYVDADNLYMARLEFTTSNMVLLDVRKRVAAVESSLGTYVSPITHAPGTFVRCRLQVAGSTIRAKVWPASAPEPRAWHVIVEDTSVTTSTFVGCRSISAAGNTNVNPAVRYDQFEVLSPQNFTVVRARNGISKAQTAGASVSLGKPAPVPL</sequence>
<name>A0ABY4Z157_9ACTN</name>
<accession>A0ABY4Z157</accession>
<evidence type="ECO:0000313" key="1">
    <source>
        <dbReference type="EMBL" id="USQ82626.1"/>
    </source>
</evidence>